<dbReference type="Proteomes" id="UP000179264">
    <property type="component" value="Unassembled WGS sequence"/>
</dbReference>
<gene>
    <name evidence="4" type="ORF">A2W58_01705</name>
</gene>
<comment type="caution">
    <text evidence="4">The sequence shown here is derived from an EMBL/GenBank/DDBJ whole genome shotgun (WGS) entry which is preliminary data.</text>
</comment>
<evidence type="ECO:0000259" key="3">
    <source>
        <dbReference type="Pfam" id="PF01467"/>
    </source>
</evidence>
<reference evidence="4 5" key="1">
    <citation type="journal article" date="2016" name="Nat. Commun.">
        <title>Thousands of microbial genomes shed light on interconnected biogeochemical processes in an aquifer system.</title>
        <authorList>
            <person name="Anantharaman K."/>
            <person name="Brown C.T."/>
            <person name="Hug L.A."/>
            <person name="Sharon I."/>
            <person name="Castelle C.J."/>
            <person name="Probst A.J."/>
            <person name="Thomas B.C."/>
            <person name="Singh A."/>
            <person name="Wilkins M.J."/>
            <person name="Karaoz U."/>
            <person name="Brodie E.L."/>
            <person name="Williams K.H."/>
            <person name="Hubbard S.S."/>
            <person name="Banfield J.F."/>
        </authorList>
    </citation>
    <scope>NUCLEOTIDE SEQUENCE [LARGE SCALE GENOMIC DNA]</scope>
</reference>
<protein>
    <recommendedName>
        <fullName evidence="3">Cytidyltransferase-like domain-containing protein</fullName>
    </recommendedName>
</protein>
<dbReference type="PANTHER" id="PTHR43793">
    <property type="entry name" value="FAD SYNTHASE"/>
    <property type="match status" value="1"/>
</dbReference>
<dbReference type="InterPro" id="IPR014729">
    <property type="entry name" value="Rossmann-like_a/b/a_fold"/>
</dbReference>
<dbReference type="GO" id="GO:0016779">
    <property type="term" value="F:nucleotidyltransferase activity"/>
    <property type="evidence" value="ECO:0007669"/>
    <property type="project" value="UniProtKB-KW"/>
</dbReference>
<evidence type="ECO:0000256" key="2">
    <source>
        <dbReference type="ARBA" id="ARBA00022695"/>
    </source>
</evidence>
<feature type="domain" description="Cytidyltransferase-like" evidence="3">
    <location>
        <begin position="53"/>
        <end position="149"/>
    </location>
</feature>
<proteinExistence type="predicted"/>
<dbReference type="Pfam" id="PF01467">
    <property type="entry name" value="CTP_transf_like"/>
    <property type="match status" value="1"/>
</dbReference>
<sequence length="221" mass="25299">MKKSLVSIQKESLHIKEITDLINRDPDLRIIRDRNLVLRYRKHFKQGGQKVVLVGGVYDMLHDGHAGYLLRCLKLGDILIVALDDDALTRKRKNDPRKPFDSEMDRARMLCFACLAHIVTFRSIDEHPYDLIKLLRPDILVTSETTADVSNRDRKLLKPYCGEVIVLPPQSSNSTTAKFKRFAEMQGSAMAEKMLSAMNELFKPLNITFNAVETKNDKRVS</sequence>
<evidence type="ECO:0000313" key="4">
    <source>
        <dbReference type="EMBL" id="OHA93622.1"/>
    </source>
</evidence>
<name>A0A1G2T8Y4_9BACT</name>
<keyword evidence="2" id="KW-0548">Nucleotidyltransferase</keyword>
<evidence type="ECO:0000313" key="5">
    <source>
        <dbReference type="Proteomes" id="UP000179264"/>
    </source>
</evidence>
<dbReference type="InterPro" id="IPR050385">
    <property type="entry name" value="Archaeal_FAD_synthase"/>
</dbReference>
<keyword evidence="1" id="KW-0808">Transferase</keyword>
<dbReference type="NCBIfam" id="TIGR00125">
    <property type="entry name" value="cyt_tran_rel"/>
    <property type="match status" value="1"/>
</dbReference>
<organism evidence="4 5">
    <name type="scientific">Candidatus Zambryskibacteria bacterium RIFCSPHIGHO2_02_38_10.5</name>
    <dbReference type="NCBI Taxonomy" id="1802742"/>
    <lineage>
        <taxon>Bacteria</taxon>
        <taxon>Candidatus Zambryskiibacteriota</taxon>
    </lineage>
</organism>
<dbReference type="InterPro" id="IPR004821">
    <property type="entry name" value="Cyt_trans-like"/>
</dbReference>
<evidence type="ECO:0000256" key="1">
    <source>
        <dbReference type="ARBA" id="ARBA00022679"/>
    </source>
</evidence>
<accession>A0A1G2T8Y4</accession>
<dbReference type="SUPFAM" id="SSF52374">
    <property type="entry name" value="Nucleotidylyl transferase"/>
    <property type="match status" value="1"/>
</dbReference>
<dbReference type="PANTHER" id="PTHR43793:SF2">
    <property type="entry name" value="BIFUNCTIONAL PROTEIN HLDE"/>
    <property type="match status" value="1"/>
</dbReference>
<dbReference type="Gene3D" id="3.40.50.620">
    <property type="entry name" value="HUPs"/>
    <property type="match status" value="1"/>
</dbReference>
<dbReference type="EMBL" id="MHVL01000016">
    <property type="protein sequence ID" value="OHA93622.1"/>
    <property type="molecule type" value="Genomic_DNA"/>
</dbReference>
<dbReference type="AlphaFoldDB" id="A0A1G2T8Y4"/>